<reference evidence="2" key="2">
    <citation type="submission" date="2023-05" db="EMBL/GenBank/DDBJ databases">
        <authorList>
            <consortium name="Lawrence Berkeley National Laboratory"/>
            <person name="Steindorff A."/>
            <person name="Hensen N."/>
            <person name="Bonometti L."/>
            <person name="Westerberg I."/>
            <person name="Brannstrom I.O."/>
            <person name="Guillou S."/>
            <person name="Cros-Aarteil S."/>
            <person name="Calhoun S."/>
            <person name="Haridas S."/>
            <person name="Kuo A."/>
            <person name="Mondo S."/>
            <person name="Pangilinan J."/>
            <person name="Riley R."/>
            <person name="Labutti K."/>
            <person name="Andreopoulos B."/>
            <person name="Lipzen A."/>
            <person name="Chen C."/>
            <person name="Yanf M."/>
            <person name="Daum C."/>
            <person name="Ng V."/>
            <person name="Clum A."/>
            <person name="Ohm R."/>
            <person name="Martin F."/>
            <person name="Silar P."/>
            <person name="Natvig D."/>
            <person name="Lalanne C."/>
            <person name="Gautier V."/>
            <person name="Ament-Velasquez S.L."/>
            <person name="Kruys A."/>
            <person name="Hutchinson M.I."/>
            <person name="Powell A.J."/>
            <person name="Barry K."/>
            <person name="Miller A.N."/>
            <person name="Grigoriev I.V."/>
            <person name="Debuchy R."/>
            <person name="Gladieux P."/>
            <person name="Thoren M.H."/>
            <person name="Johannesson H."/>
        </authorList>
    </citation>
    <scope>NUCLEOTIDE SEQUENCE</scope>
    <source>
        <strain evidence="2">CBS 508.74</strain>
    </source>
</reference>
<dbReference type="EMBL" id="MU853337">
    <property type="protein sequence ID" value="KAK4114269.1"/>
    <property type="molecule type" value="Genomic_DNA"/>
</dbReference>
<gene>
    <name evidence="2" type="ORF">N656DRAFT_581828</name>
</gene>
<accession>A0AAN6TGY0</accession>
<sequence length="174" mass="18549">MPESKDKVTQEKSSRVAFSPSNLPPRPHGMIIGVAAAFCHFIHSPCPVTNFSPISTEPCRLRCAFPFSASRPLLIASTAAYRSLSSFIFLFASHLPLVSAANTGTQFCIRHLELVVVSCSPTPSSVPVLTVIRPLIVCIHSFHGGLCRVSDYSATISHLASPPHGIVSLVAPSA</sequence>
<proteinExistence type="predicted"/>
<dbReference type="AlphaFoldDB" id="A0AAN6TGY0"/>
<dbReference type="GeneID" id="89934299"/>
<reference evidence="2" key="1">
    <citation type="journal article" date="2023" name="Mol. Phylogenet. Evol.">
        <title>Genome-scale phylogeny and comparative genomics of the fungal order Sordariales.</title>
        <authorList>
            <person name="Hensen N."/>
            <person name="Bonometti L."/>
            <person name="Westerberg I."/>
            <person name="Brannstrom I.O."/>
            <person name="Guillou S."/>
            <person name="Cros-Aarteil S."/>
            <person name="Calhoun S."/>
            <person name="Haridas S."/>
            <person name="Kuo A."/>
            <person name="Mondo S."/>
            <person name="Pangilinan J."/>
            <person name="Riley R."/>
            <person name="LaButti K."/>
            <person name="Andreopoulos B."/>
            <person name="Lipzen A."/>
            <person name="Chen C."/>
            <person name="Yan M."/>
            <person name="Daum C."/>
            <person name="Ng V."/>
            <person name="Clum A."/>
            <person name="Steindorff A."/>
            <person name="Ohm R.A."/>
            <person name="Martin F."/>
            <person name="Silar P."/>
            <person name="Natvig D.O."/>
            <person name="Lalanne C."/>
            <person name="Gautier V."/>
            <person name="Ament-Velasquez S.L."/>
            <person name="Kruys A."/>
            <person name="Hutchinson M.I."/>
            <person name="Powell A.J."/>
            <person name="Barry K."/>
            <person name="Miller A.N."/>
            <person name="Grigoriev I.V."/>
            <person name="Debuchy R."/>
            <person name="Gladieux P."/>
            <person name="Hiltunen Thoren M."/>
            <person name="Johannesson H."/>
        </authorList>
    </citation>
    <scope>NUCLEOTIDE SEQUENCE</scope>
    <source>
        <strain evidence="2">CBS 508.74</strain>
    </source>
</reference>
<feature type="region of interest" description="Disordered" evidence="1">
    <location>
        <begin position="1"/>
        <end position="22"/>
    </location>
</feature>
<keyword evidence="3" id="KW-1185">Reference proteome</keyword>
<comment type="caution">
    <text evidence="2">The sequence shown here is derived from an EMBL/GenBank/DDBJ whole genome shotgun (WGS) entry which is preliminary data.</text>
</comment>
<feature type="compositionally biased region" description="Basic and acidic residues" evidence="1">
    <location>
        <begin position="1"/>
        <end position="14"/>
    </location>
</feature>
<dbReference type="RefSeq" id="XP_064671839.1">
    <property type="nucleotide sequence ID" value="XM_064810174.1"/>
</dbReference>
<evidence type="ECO:0000313" key="2">
    <source>
        <dbReference type="EMBL" id="KAK4114269.1"/>
    </source>
</evidence>
<organism evidence="2 3">
    <name type="scientific">Canariomyces notabilis</name>
    <dbReference type="NCBI Taxonomy" id="2074819"/>
    <lineage>
        <taxon>Eukaryota</taxon>
        <taxon>Fungi</taxon>
        <taxon>Dikarya</taxon>
        <taxon>Ascomycota</taxon>
        <taxon>Pezizomycotina</taxon>
        <taxon>Sordariomycetes</taxon>
        <taxon>Sordariomycetidae</taxon>
        <taxon>Sordariales</taxon>
        <taxon>Chaetomiaceae</taxon>
        <taxon>Canariomyces</taxon>
    </lineage>
</organism>
<dbReference type="Proteomes" id="UP001302812">
    <property type="component" value="Unassembled WGS sequence"/>
</dbReference>
<evidence type="ECO:0000256" key="1">
    <source>
        <dbReference type="SAM" id="MobiDB-lite"/>
    </source>
</evidence>
<protein>
    <submittedName>
        <fullName evidence="2">Uncharacterized protein</fullName>
    </submittedName>
</protein>
<evidence type="ECO:0000313" key="3">
    <source>
        <dbReference type="Proteomes" id="UP001302812"/>
    </source>
</evidence>
<name>A0AAN6TGY0_9PEZI</name>